<dbReference type="PROSITE" id="PS51257">
    <property type="entry name" value="PROKAR_LIPOPROTEIN"/>
    <property type="match status" value="1"/>
</dbReference>
<gene>
    <name evidence="1" type="ORF">SHK19_07465</name>
</gene>
<evidence type="ECO:0000313" key="1">
    <source>
        <dbReference type="EMBL" id="WQQ28062.1"/>
    </source>
</evidence>
<proteinExistence type="predicted"/>
<reference evidence="2" key="1">
    <citation type="submission" date="2023-12" db="EMBL/GenBank/DDBJ databases">
        <title>Novel species in genus Nocardioides.</title>
        <authorList>
            <person name="Zhou H."/>
        </authorList>
    </citation>
    <scope>NUCLEOTIDE SEQUENCE [LARGE SCALE GENOMIC DNA]</scope>
    <source>
        <strain evidence="2">HM61</strain>
    </source>
</reference>
<accession>A0ABZ0ZV04</accession>
<protein>
    <submittedName>
        <fullName evidence="1">DUF3515 domain-containing protein</fullName>
    </submittedName>
</protein>
<dbReference type="InterPro" id="IPR021903">
    <property type="entry name" value="DUF3515"/>
</dbReference>
<name>A0ABZ0ZV04_9ACTN</name>
<keyword evidence="2" id="KW-1185">Reference proteome</keyword>
<dbReference type="EMBL" id="CP141059">
    <property type="protein sequence ID" value="WQQ28062.1"/>
    <property type="molecule type" value="Genomic_DNA"/>
</dbReference>
<organism evidence="1 2">
    <name type="scientific">Nocardioides bizhenqiangii</name>
    <dbReference type="NCBI Taxonomy" id="3095076"/>
    <lineage>
        <taxon>Bacteria</taxon>
        <taxon>Bacillati</taxon>
        <taxon>Actinomycetota</taxon>
        <taxon>Actinomycetes</taxon>
        <taxon>Propionibacteriales</taxon>
        <taxon>Nocardioidaceae</taxon>
        <taxon>Nocardioides</taxon>
    </lineage>
</organism>
<sequence>MIRGYGYLAATGVGIAVLTACGGPVEVDVPDVDAADAAACEAFTDALPDTLADEERVDIEPADAPAAAYGDPPIVVTCGVDSPEGFGPGAQCELVNDVPWYIPSEQYDDLDLDLEITSAWHEPRVQVVMPADLRGDGLEAGIMAVLSPLVDQHLTAVGTCDL</sequence>
<dbReference type="Pfam" id="PF12028">
    <property type="entry name" value="DUF3515"/>
    <property type="match status" value="1"/>
</dbReference>
<dbReference type="RefSeq" id="WP_322938276.1">
    <property type="nucleotide sequence ID" value="NZ_CP141059.1"/>
</dbReference>
<evidence type="ECO:0000313" key="2">
    <source>
        <dbReference type="Proteomes" id="UP001327225"/>
    </source>
</evidence>
<dbReference type="Proteomes" id="UP001327225">
    <property type="component" value="Chromosome"/>
</dbReference>